<evidence type="ECO:0000256" key="8">
    <source>
        <dbReference type="ARBA" id="ARBA00023242"/>
    </source>
</evidence>
<sequence>MSASLLGTPFSNFQNSLFKSPGLTSQTSNSANKTNTTTTSTAPQFNFNLGTGTLGSSTTAAPASSGPTKPPINTIDTKFEPVKVDLQDEKGATSQGNLMSISGNDKFKQYSLLELRVFDYITQKKIDELPAPPAAPAPLSTASAFNPTSFTASSLLGKATTAGTDANKQYTNKAAENDGLTEKDIQNAQGGPNPIPAKIYTAAEFFKPNIPKLKKTLISEISIRSEEENQLIDYSILFKPRTSSSNRSKSVVAPIVVTAKMLDCGPPLESSTQQFAPSYRDDLINENNEIEGDDFASCSCSKYNLSDGYTTYPPLSKIHLSSSVKNFRISKEEVATIDFLEPVDISKLDFKKDVIIRTCFVDVYRIKKNMPKKGTGLNVRAMINMHSVWPKNETSGIRERTKNPKILSQYENSLNNFCETKEAQLIFYMKDKGILQFLVPDFSNGPFDLP</sequence>
<evidence type="ECO:0000256" key="7">
    <source>
        <dbReference type="ARBA" id="ARBA00023132"/>
    </source>
</evidence>
<keyword evidence="7" id="KW-0906">Nuclear pore complex</keyword>
<dbReference type="InterPro" id="IPR007230">
    <property type="entry name" value="Nup98_auto-Pept-S59_dom"/>
</dbReference>
<protein>
    <recommendedName>
        <fullName evidence="10">Peptidase S59 domain-containing protein</fullName>
    </recommendedName>
</protein>
<dbReference type="Pfam" id="PF04096">
    <property type="entry name" value="Nucleoporin2"/>
    <property type="match status" value="1"/>
</dbReference>
<evidence type="ECO:0000256" key="5">
    <source>
        <dbReference type="ARBA" id="ARBA00022927"/>
    </source>
</evidence>
<keyword evidence="8" id="KW-0539">Nucleus</keyword>
<proteinExistence type="inferred from homology"/>
<feature type="region of interest" description="Disordered" evidence="9">
    <location>
        <begin position="17"/>
        <end position="75"/>
    </location>
</feature>
<evidence type="ECO:0000256" key="2">
    <source>
        <dbReference type="ARBA" id="ARBA00008926"/>
    </source>
</evidence>
<feature type="compositionally biased region" description="Low complexity" evidence="9">
    <location>
        <begin position="50"/>
        <end position="67"/>
    </location>
</feature>
<name>A0ABR2GIV9_9EUKA</name>
<evidence type="ECO:0000256" key="3">
    <source>
        <dbReference type="ARBA" id="ARBA00022448"/>
    </source>
</evidence>
<evidence type="ECO:0000256" key="9">
    <source>
        <dbReference type="SAM" id="MobiDB-lite"/>
    </source>
</evidence>
<evidence type="ECO:0000313" key="11">
    <source>
        <dbReference type="EMBL" id="KAK8833845.1"/>
    </source>
</evidence>
<evidence type="ECO:0000313" key="12">
    <source>
        <dbReference type="EMBL" id="KAK8857868.1"/>
    </source>
</evidence>
<dbReference type="Proteomes" id="UP001470230">
    <property type="component" value="Unassembled WGS sequence"/>
</dbReference>
<feature type="domain" description="Peptidase S59" evidence="10">
    <location>
        <begin position="300"/>
        <end position="442"/>
    </location>
</feature>
<keyword evidence="5" id="KW-0653">Protein transport</keyword>
<comment type="subcellular location">
    <subcellularLocation>
        <location evidence="1">Nucleus</location>
        <location evidence="1">Nuclear pore complex</location>
    </subcellularLocation>
</comment>
<accession>A0ABR2GIV9</accession>
<dbReference type="PROSITE" id="PS51434">
    <property type="entry name" value="NUP_C"/>
    <property type="match status" value="1"/>
</dbReference>
<dbReference type="PANTHER" id="PTHR23198:SF6">
    <property type="entry name" value="NUCLEAR PORE COMPLEX PROTEIN NUP98-NUP96"/>
    <property type="match status" value="1"/>
</dbReference>
<dbReference type="EMBL" id="JAPFFF010000629">
    <property type="protein sequence ID" value="KAK8833845.1"/>
    <property type="molecule type" value="Genomic_DNA"/>
</dbReference>
<keyword evidence="13" id="KW-1185">Reference proteome</keyword>
<comment type="caution">
    <text evidence="11">The sequence shown here is derived from an EMBL/GenBank/DDBJ whole genome shotgun (WGS) entry which is preliminary data.</text>
</comment>
<comment type="similarity">
    <text evidence="2">Belongs to the nucleoporin GLFG family.</text>
</comment>
<keyword evidence="6" id="KW-0811">Translocation</keyword>
<evidence type="ECO:0000256" key="6">
    <source>
        <dbReference type="ARBA" id="ARBA00023010"/>
    </source>
</evidence>
<dbReference type="SUPFAM" id="SSF82215">
    <property type="entry name" value="C-terminal autoproteolytic domain of nucleoporin nup98"/>
    <property type="match status" value="1"/>
</dbReference>
<feature type="compositionally biased region" description="Low complexity" evidence="9">
    <location>
        <begin position="24"/>
        <end position="41"/>
    </location>
</feature>
<dbReference type="InterPro" id="IPR036903">
    <property type="entry name" value="Nup98_auto-Pept-S59_dom_sf"/>
</dbReference>
<reference evidence="11 13" key="1">
    <citation type="submission" date="2024-04" db="EMBL/GenBank/DDBJ databases">
        <title>Tritrichomonas musculus Genome.</title>
        <authorList>
            <person name="Alves-Ferreira E."/>
            <person name="Grigg M."/>
            <person name="Lorenzi H."/>
            <person name="Galac M."/>
        </authorList>
    </citation>
    <scope>NUCLEOTIDE SEQUENCE [LARGE SCALE GENOMIC DNA]</scope>
    <source>
        <strain evidence="11 13">EAF2021</strain>
    </source>
</reference>
<evidence type="ECO:0000313" key="13">
    <source>
        <dbReference type="Proteomes" id="UP001470230"/>
    </source>
</evidence>
<organism evidence="11 13">
    <name type="scientific">Tritrichomonas musculus</name>
    <dbReference type="NCBI Taxonomy" id="1915356"/>
    <lineage>
        <taxon>Eukaryota</taxon>
        <taxon>Metamonada</taxon>
        <taxon>Parabasalia</taxon>
        <taxon>Tritrichomonadida</taxon>
        <taxon>Tritrichomonadidae</taxon>
        <taxon>Tritrichomonas</taxon>
    </lineage>
</organism>
<gene>
    <name evidence="12" type="ORF">M9Y10_012963</name>
    <name evidence="11" type="ORF">M9Y10_040126</name>
</gene>
<dbReference type="InterPro" id="IPR037665">
    <property type="entry name" value="Nucleoporin_S59-like"/>
</dbReference>
<evidence type="ECO:0000256" key="1">
    <source>
        <dbReference type="ARBA" id="ARBA00004567"/>
    </source>
</evidence>
<evidence type="ECO:0000259" key="10">
    <source>
        <dbReference type="PROSITE" id="PS51434"/>
    </source>
</evidence>
<keyword evidence="4" id="KW-0509">mRNA transport</keyword>
<dbReference type="Gene3D" id="3.30.1610.10">
    <property type="entry name" value="Peptidase S59, nucleoporin"/>
    <property type="match status" value="1"/>
</dbReference>
<evidence type="ECO:0000256" key="4">
    <source>
        <dbReference type="ARBA" id="ARBA00022816"/>
    </source>
</evidence>
<keyword evidence="3" id="KW-0813">Transport</keyword>
<dbReference type="PANTHER" id="PTHR23198">
    <property type="entry name" value="NUCLEOPORIN"/>
    <property type="match status" value="1"/>
</dbReference>
<dbReference type="EMBL" id="JAPFFF010000019">
    <property type="protein sequence ID" value="KAK8857868.1"/>
    <property type="molecule type" value="Genomic_DNA"/>
</dbReference>